<reference evidence="7" key="3">
    <citation type="submission" date="2025-09" db="UniProtKB">
        <authorList>
            <consortium name="Ensembl"/>
        </authorList>
    </citation>
    <scope>IDENTIFICATION</scope>
</reference>
<dbReference type="GO" id="GO:0005829">
    <property type="term" value="C:cytosol"/>
    <property type="evidence" value="ECO:0007669"/>
    <property type="project" value="TreeGrafter"/>
</dbReference>
<dbReference type="Ensembl" id="ENSLACT00000002735.1">
    <property type="protein sequence ID" value="ENSLACP00000002713.1"/>
    <property type="gene ID" value="ENSLACG00000002426.1"/>
</dbReference>
<keyword evidence="2 4" id="KW-0560">Oxidoreductase</keyword>
<evidence type="ECO:0000259" key="5">
    <source>
        <dbReference type="Pfam" id="PF00389"/>
    </source>
</evidence>
<dbReference type="InterPro" id="IPR006139">
    <property type="entry name" value="D-isomer_2_OHA_DH_cat_dom"/>
</dbReference>
<dbReference type="Bgee" id="ENSLACG00000002426">
    <property type="expression patterns" value="Expressed in post-anal tail muscle and 4 other cell types or tissues"/>
</dbReference>
<dbReference type="GeneTree" id="ENSGT00940000162740"/>
<dbReference type="PANTHER" id="PTHR10996:SF257">
    <property type="entry name" value="GLYOXYLATE REDUCTASE 1"/>
    <property type="match status" value="1"/>
</dbReference>
<evidence type="ECO:0000313" key="8">
    <source>
        <dbReference type="Proteomes" id="UP000008672"/>
    </source>
</evidence>
<dbReference type="OMA" id="VMDAAPS"/>
<organism evidence="7 8">
    <name type="scientific">Latimeria chalumnae</name>
    <name type="common">Coelacanth</name>
    <dbReference type="NCBI Taxonomy" id="7897"/>
    <lineage>
        <taxon>Eukaryota</taxon>
        <taxon>Metazoa</taxon>
        <taxon>Chordata</taxon>
        <taxon>Craniata</taxon>
        <taxon>Vertebrata</taxon>
        <taxon>Euteleostomi</taxon>
        <taxon>Coelacanthiformes</taxon>
        <taxon>Coelacanthidae</taxon>
        <taxon>Latimeria</taxon>
    </lineage>
</organism>
<gene>
    <name evidence="7" type="primary">LOC102358828</name>
</gene>
<evidence type="ECO:0000256" key="4">
    <source>
        <dbReference type="RuleBase" id="RU003719"/>
    </source>
</evidence>
<comment type="similarity">
    <text evidence="1 4">Belongs to the D-isomer specific 2-hydroxyacid dehydrogenase family.</text>
</comment>
<evidence type="ECO:0000256" key="1">
    <source>
        <dbReference type="ARBA" id="ARBA00005854"/>
    </source>
</evidence>
<dbReference type="HOGENOM" id="CLU_019796_1_2_1"/>
<dbReference type="AlphaFoldDB" id="H2ZZ92"/>
<evidence type="ECO:0000259" key="6">
    <source>
        <dbReference type="Pfam" id="PF02826"/>
    </source>
</evidence>
<keyword evidence="8" id="KW-1185">Reference proteome</keyword>
<dbReference type="SUPFAM" id="SSF51735">
    <property type="entry name" value="NAD(P)-binding Rossmann-fold domains"/>
    <property type="match status" value="1"/>
</dbReference>
<dbReference type="FunFam" id="3.40.50.720:FF:000026">
    <property type="entry name" value="Glyoxylate/hydroxypyruvate reductase B"/>
    <property type="match status" value="1"/>
</dbReference>
<evidence type="ECO:0000256" key="2">
    <source>
        <dbReference type="ARBA" id="ARBA00023002"/>
    </source>
</evidence>
<protein>
    <recommendedName>
        <fullName evidence="3">Glyoxylate reductase/hydroxypyruvate reductase</fullName>
    </recommendedName>
</protein>
<sequence length="350" mass="38774">MFHINFSFTYCTFNSSFSFCASIAMEELPYILISEIEGASGVPEQFAEILSKHFKIVSLEEFTAAEKYFSDKIKAIFMWGCRPEVDQSLLQSLPKLKVIGSSGVGVDHLDLPLISRFGVKVANTPNVVDNATADLGMALLLASARRLIEAVQIAVSPETKCISWNFMGVDVTDATLGIIGMGRIGYKVALRAKGFRLKILYHQRNRRTEEEEKAVGATYCENIEDLLQQSDFVMLVVNLTPQTRNLIGRRQLQLMKPTATLINICRGEVVDHDALVEALQKGEIHAAALDVTYPEPLPRDHPLLTLKNVLVTPHSGTATYTSRLMIAEKMIENLLAGVHGFPLPNEVKPL</sequence>
<dbReference type="InParanoid" id="H2ZZ92"/>
<dbReference type="PANTHER" id="PTHR10996">
    <property type="entry name" value="2-HYDROXYACID DEHYDROGENASE-RELATED"/>
    <property type="match status" value="1"/>
</dbReference>
<dbReference type="Pfam" id="PF02826">
    <property type="entry name" value="2-Hacid_dh_C"/>
    <property type="match status" value="1"/>
</dbReference>
<feature type="domain" description="D-isomer specific 2-hydroxyacid dehydrogenase NAD-binding" evidence="6">
    <location>
        <begin position="137"/>
        <end position="316"/>
    </location>
</feature>
<dbReference type="Gene3D" id="3.40.50.720">
    <property type="entry name" value="NAD(P)-binding Rossmann-like Domain"/>
    <property type="match status" value="2"/>
</dbReference>
<dbReference type="GO" id="GO:0051287">
    <property type="term" value="F:NAD binding"/>
    <property type="evidence" value="ECO:0007669"/>
    <property type="project" value="InterPro"/>
</dbReference>
<dbReference type="InterPro" id="IPR050223">
    <property type="entry name" value="D-isomer_2-hydroxyacid_DH"/>
</dbReference>
<evidence type="ECO:0000256" key="3">
    <source>
        <dbReference type="ARBA" id="ARBA00073306"/>
    </source>
</evidence>
<feature type="domain" description="D-isomer specific 2-hydroxyacid dehydrogenase catalytic" evidence="5">
    <location>
        <begin position="45"/>
        <end position="348"/>
    </location>
</feature>
<name>H2ZZ92_LATCH</name>
<reference evidence="8" key="1">
    <citation type="submission" date="2011-08" db="EMBL/GenBank/DDBJ databases">
        <title>The draft genome of Latimeria chalumnae.</title>
        <authorList>
            <person name="Di Palma F."/>
            <person name="Alfoldi J."/>
            <person name="Johnson J."/>
            <person name="Berlin A."/>
            <person name="Gnerre S."/>
            <person name="Jaffe D."/>
            <person name="MacCallum I."/>
            <person name="Young S."/>
            <person name="Walker B.J."/>
            <person name="Lander E."/>
            <person name="Lindblad-Toh K."/>
        </authorList>
    </citation>
    <scope>NUCLEOTIDE SEQUENCE [LARGE SCALE GENOMIC DNA]</scope>
    <source>
        <strain evidence="8">Wild caught</strain>
    </source>
</reference>
<reference evidence="7" key="2">
    <citation type="submission" date="2025-08" db="UniProtKB">
        <authorList>
            <consortium name="Ensembl"/>
        </authorList>
    </citation>
    <scope>IDENTIFICATION</scope>
</reference>
<dbReference type="GO" id="GO:0016618">
    <property type="term" value="F:hydroxypyruvate reductase [NAD(P)H] activity"/>
    <property type="evidence" value="ECO:0007669"/>
    <property type="project" value="TreeGrafter"/>
</dbReference>
<dbReference type="CDD" id="cd05301">
    <property type="entry name" value="GDH"/>
    <property type="match status" value="1"/>
</dbReference>
<dbReference type="Proteomes" id="UP000008672">
    <property type="component" value="Unassembled WGS sequence"/>
</dbReference>
<dbReference type="Pfam" id="PF00389">
    <property type="entry name" value="2-Hacid_dh"/>
    <property type="match status" value="1"/>
</dbReference>
<dbReference type="STRING" id="7897.ENSLACP00000002713"/>
<accession>H2ZZ92</accession>
<dbReference type="eggNOG" id="KOG0069">
    <property type="taxonomic scope" value="Eukaryota"/>
</dbReference>
<proteinExistence type="inferred from homology"/>
<dbReference type="EMBL" id="AFYH01221134">
    <property type="status" value="NOT_ANNOTATED_CDS"/>
    <property type="molecule type" value="Genomic_DNA"/>
</dbReference>
<dbReference type="GO" id="GO:0030267">
    <property type="term" value="F:glyoxylate reductase (NADPH) activity"/>
    <property type="evidence" value="ECO:0007669"/>
    <property type="project" value="TreeGrafter"/>
</dbReference>
<dbReference type="SUPFAM" id="SSF52283">
    <property type="entry name" value="Formate/glycerate dehydrogenase catalytic domain-like"/>
    <property type="match status" value="1"/>
</dbReference>
<dbReference type="InterPro" id="IPR036291">
    <property type="entry name" value="NAD(P)-bd_dom_sf"/>
</dbReference>
<dbReference type="InterPro" id="IPR006140">
    <property type="entry name" value="D-isomer_DH_NAD-bd"/>
</dbReference>
<evidence type="ECO:0000313" key="7">
    <source>
        <dbReference type="Ensembl" id="ENSLACP00000002713.1"/>
    </source>
</evidence>